<dbReference type="Proteomes" id="UP000831786">
    <property type="component" value="Chromosome"/>
</dbReference>
<evidence type="ECO:0000313" key="5">
    <source>
        <dbReference type="Proteomes" id="UP000831786"/>
    </source>
</evidence>
<dbReference type="InterPro" id="IPR029056">
    <property type="entry name" value="Ribokinase-like"/>
</dbReference>
<proteinExistence type="predicted"/>
<dbReference type="Pfam" id="PF00294">
    <property type="entry name" value="PfkB"/>
    <property type="match status" value="1"/>
</dbReference>
<dbReference type="InterPro" id="IPR011611">
    <property type="entry name" value="PfkB_dom"/>
</dbReference>
<organism evidence="4 5">
    <name type="scientific">Leucobacter allii</name>
    <dbReference type="NCBI Taxonomy" id="2932247"/>
    <lineage>
        <taxon>Bacteria</taxon>
        <taxon>Bacillati</taxon>
        <taxon>Actinomycetota</taxon>
        <taxon>Actinomycetes</taxon>
        <taxon>Micrococcales</taxon>
        <taxon>Microbacteriaceae</taxon>
        <taxon>Leucobacter</taxon>
    </lineage>
</organism>
<dbReference type="PANTHER" id="PTHR10584:SF166">
    <property type="entry name" value="RIBOKINASE"/>
    <property type="match status" value="1"/>
</dbReference>
<accession>A0ABY4FGI2</accession>
<evidence type="ECO:0000313" key="4">
    <source>
        <dbReference type="EMBL" id="UOQ55793.1"/>
    </source>
</evidence>
<feature type="domain" description="Carbohydrate kinase PfkB" evidence="3">
    <location>
        <begin position="44"/>
        <end position="289"/>
    </location>
</feature>
<keyword evidence="2 4" id="KW-0418">Kinase</keyword>
<name>A0ABY4FGI2_9MICO</name>
<keyword evidence="1" id="KW-0808">Transferase</keyword>
<dbReference type="SUPFAM" id="SSF53613">
    <property type="entry name" value="Ribokinase-like"/>
    <property type="match status" value="1"/>
</dbReference>
<keyword evidence="5" id="KW-1185">Reference proteome</keyword>
<evidence type="ECO:0000259" key="3">
    <source>
        <dbReference type="Pfam" id="PF00294"/>
    </source>
</evidence>
<dbReference type="EMBL" id="CP095045">
    <property type="protein sequence ID" value="UOQ55793.1"/>
    <property type="molecule type" value="Genomic_DNA"/>
</dbReference>
<dbReference type="PANTHER" id="PTHR10584">
    <property type="entry name" value="SUGAR KINASE"/>
    <property type="match status" value="1"/>
</dbReference>
<reference evidence="4 5" key="1">
    <citation type="submission" date="2022-04" db="EMBL/GenBank/DDBJ databases">
        <title>Leucobacter sp. isolated from rhizosphere of garlic.</title>
        <authorList>
            <person name="Won M."/>
            <person name="Lee C.-M."/>
            <person name="Woen H.-Y."/>
            <person name="Kwon S.-W."/>
        </authorList>
    </citation>
    <scope>NUCLEOTIDE SEQUENCE [LARGE SCALE GENOMIC DNA]</scope>
    <source>
        <strain evidence="4 5">H21R-40</strain>
    </source>
</reference>
<dbReference type="RefSeq" id="WP_244725812.1">
    <property type="nucleotide sequence ID" value="NZ_CP095045.1"/>
</dbReference>
<protein>
    <submittedName>
        <fullName evidence="4">PfkB family carbohydrate kinase</fullName>
    </submittedName>
</protein>
<dbReference type="GO" id="GO:0016301">
    <property type="term" value="F:kinase activity"/>
    <property type="evidence" value="ECO:0007669"/>
    <property type="project" value="UniProtKB-KW"/>
</dbReference>
<evidence type="ECO:0000256" key="2">
    <source>
        <dbReference type="ARBA" id="ARBA00022777"/>
    </source>
</evidence>
<evidence type="ECO:0000256" key="1">
    <source>
        <dbReference type="ARBA" id="ARBA00022679"/>
    </source>
</evidence>
<gene>
    <name evidence="4" type="ORF">MUN78_08690</name>
</gene>
<sequence>MTGRVPDVVVSGYASVDYALQIAPFEGHDATTLVRSRADEWPRMGGVAHVTRAAALAAQGAARVRALSWVGADAAGEAWTRAVADAGADTTAVSRRGTRTPNSHLLYPEGQGTICLFDPGDCHPDELSAEQSAVLADAGLLVATIGPAAATLAGVRAVDAACRVMWVVKQDPSSLTEELAAVLARRASVVTLSEGESAVLGTVAALARPGTLVVVTHGARGAELLEIDAHGTAASRGRVPATPVSGVDTTGAGDTFSGTLAGLLAAHDDPTPEAALALIARASAATGALLAARAANAATAKPSPTAPN</sequence>
<dbReference type="Gene3D" id="3.40.1190.20">
    <property type="match status" value="1"/>
</dbReference>